<sequence length="93" mass="10852">MAIRCSDLDADEKHNLQEIVYDRLAFCSSILQDLFLLLDPVERGATLEPEKQNLVMQHVRETFGVHPSLVGIVKEFRQWIFESRYFSPGLSWQ</sequence>
<keyword evidence="1" id="KW-1185">Reference proteome</keyword>
<accession>A0A914ZAI6</accession>
<evidence type="ECO:0000313" key="1">
    <source>
        <dbReference type="Proteomes" id="UP000887577"/>
    </source>
</evidence>
<proteinExistence type="predicted"/>
<dbReference type="WBParaSite" id="PSU_v2.g726.t1">
    <property type="protein sequence ID" value="PSU_v2.g726.t1"/>
    <property type="gene ID" value="PSU_v2.g726"/>
</dbReference>
<dbReference type="AlphaFoldDB" id="A0A914ZAI6"/>
<dbReference type="Proteomes" id="UP000887577">
    <property type="component" value="Unplaced"/>
</dbReference>
<protein>
    <submittedName>
        <fullName evidence="2">Uncharacterized protein</fullName>
    </submittedName>
</protein>
<evidence type="ECO:0000313" key="2">
    <source>
        <dbReference type="WBParaSite" id="PSU_v2.g726.t1"/>
    </source>
</evidence>
<name>A0A914ZAI6_9BILA</name>
<organism evidence="1 2">
    <name type="scientific">Panagrolaimus superbus</name>
    <dbReference type="NCBI Taxonomy" id="310955"/>
    <lineage>
        <taxon>Eukaryota</taxon>
        <taxon>Metazoa</taxon>
        <taxon>Ecdysozoa</taxon>
        <taxon>Nematoda</taxon>
        <taxon>Chromadorea</taxon>
        <taxon>Rhabditida</taxon>
        <taxon>Tylenchina</taxon>
        <taxon>Panagrolaimomorpha</taxon>
        <taxon>Panagrolaimoidea</taxon>
        <taxon>Panagrolaimidae</taxon>
        <taxon>Panagrolaimus</taxon>
    </lineage>
</organism>
<reference evidence="2" key="1">
    <citation type="submission" date="2022-11" db="UniProtKB">
        <authorList>
            <consortium name="WormBaseParasite"/>
        </authorList>
    </citation>
    <scope>IDENTIFICATION</scope>
</reference>